<dbReference type="EMBL" id="CP061561">
    <property type="protein sequence ID" value="QNX06112.1"/>
    <property type="molecule type" value="Genomic_DNA"/>
</dbReference>
<name>A0A7H2Q6H8_9GAMM</name>
<sequence>MTLSLEERIKLFGSPIPQGINLRVVESGTVVEGRSVTDTNVVLKDSDLFLTQKIFEKLKESCKEIL</sequence>
<accession>A0A7H2Q6H8</accession>
<reference evidence="4 5" key="1">
    <citation type="submission" date="2020-09" db="EMBL/GenBank/DDBJ databases">
        <authorList>
            <person name="Chen F.-J."/>
            <person name="Lee Y.-T."/>
        </authorList>
    </citation>
    <scope>NUCLEOTIDE SEQUENCE [LARGE SCALE GENOMIC DNA]</scope>
    <source>
        <strain evidence="3 4">AS42</strain>
        <strain evidence="1 5">AS73</strain>
    </source>
</reference>
<protein>
    <submittedName>
        <fullName evidence="3">Uncharacterized protein</fullName>
    </submittedName>
</protein>
<dbReference type="Proteomes" id="UP000516672">
    <property type="component" value="Chromosome"/>
</dbReference>
<dbReference type="RefSeq" id="WP_151686124.1">
    <property type="nucleotide sequence ID" value="NZ_BKEE01000116.1"/>
</dbReference>
<evidence type="ECO:0000313" key="5">
    <source>
        <dbReference type="Proteomes" id="UP000516862"/>
    </source>
</evidence>
<proteinExistence type="predicted"/>
<evidence type="ECO:0000313" key="2">
    <source>
        <dbReference type="EMBL" id="QNX06112.1"/>
    </source>
</evidence>
<dbReference type="AlphaFoldDB" id="A0A7H2Q6H8"/>
<gene>
    <name evidence="3" type="ORF">IC779_08865</name>
    <name evidence="2" type="ORF">IC796_04015</name>
    <name evidence="1" type="ORF">IC796_11240</name>
</gene>
<evidence type="ECO:0000313" key="3">
    <source>
        <dbReference type="EMBL" id="QOD74789.1"/>
    </source>
</evidence>
<dbReference type="Proteomes" id="UP000516862">
    <property type="component" value="Chromosome"/>
</dbReference>
<evidence type="ECO:0000313" key="4">
    <source>
        <dbReference type="Proteomes" id="UP000516672"/>
    </source>
</evidence>
<dbReference type="EMBL" id="CP061561">
    <property type="protein sequence ID" value="QNX03984.1"/>
    <property type="molecule type" value="Genomic_DNA"/>
</dbReference>
<dbReference type="EMBL" id="CP061828">
    <property type="protein sequence ID" value="QOD74789.1"/>
    <property type="molecule type" value="Genomic_DNA"/>
</dbReference>
<organism evidence="3 4">
    <name type="scientific">Acinetobacter seifertii</name>
    <dbReference type="NCBI Taxonomy" id="1530123"/>
    <lineage>
        <taxon>Bacteria</taxon>
        <taxon>Pseudomonadati</taxon>
        <taxon>Pseudomonadota</taxon>
        <taxon>Gammaproteobacteria</taxon>
        <taxon>Moraxellales</taxon>
        <taxon>Moraxellaceae</taxon>
        <taxon>Acinetobacter</taxon>
        <taxon>Acinetobacter calcoaceticus/baumannii complex</taxon>
    </lineage>
</organism>
<reference evidence="3" key="3">
    <citation type="submission" date="2021-03" db="EMBL/GenBank/DDBJ databases">
        <title>Clinical and molecular characterization of Acinetobacter seifertii in Taiwan.</title>
        <authorList>
            <person name="Li L.-H."/>
            <person name="Yang Y.-S."/>
            <person name="Sun J.-R."/>
            <person name="Huang T.-W."/>
            <person name="Huang W.-C."/>
            <person name="Wang Y.-C."/>
            <person name="Kuo T.-H."/>
            <person name="Kuo S.-C."/>
            <person name="Chen T.-L."/>
        </authorList>
    </citation>
    <scope>NUCLEOTIDE SEQUENCE</scope>
    <source>
        <strain evidence="3">AS42</strain>
        <strain evidence="5">AS73</strain>
    </source>
</reference>
<evidence type="ECO:0000313" key="1">
    <source>
        <dbReference type="EMBL" id="QNX03984.1"/>
    </source>
</evidence>
<reference evidence="4" key="2">
    <citation type="submission" date="2020-10" db="EMBL/GenBank/DDBJ databases">
        <title>Clinical and molecular characterization of Acinetobacter seifertii in Taiwan.</title>
        <authorList>
            <person name="Li L.-H."/>
            <person name="Yang Y.-S."/>
            <person name="Sun J.-R."/>
            <person name="Huang T.-W."/>
            <person name="Huang W.-C."/>
            <person name="Wang Y.-C."/>
            <person name="Kuo T.-H."/>
            <person name="Kuo S.-C."/>
            <person name="Chen T.-L."/>
        </authorList>
    </citation>
    <scope>NUCLEOTIDE SEQUENCE [LARGE SCALE GENOMIC DNA]</scope>
    <source>
        <strain evidence="4">AS42</strain>
        <strain evidence="1 5">AS73</strain>
    </source>
</reference>